<dbReference type="GO" id="GO:0003677">
    <property type="term" value="F:DNA binding"/>
    <property type="evidence" value="ECO:0007669"/>
    <property type="project" value="UniProtKB-KW"/>
</dbReference>
<organism evidence="3 4">
    <name type="scientific">Nonomuraea pusilla</name>
    <dbReference type="NCBI Taxonomy" id="46177"/>
    <lineage>
        <taxon>Bacteria</taxon>
        <taxon>Bacillati</taxon>
        <taxon>Actinomycetota</taxon>
        <taxon>Actinomycetes</taxon>
        <taxon>Streptosporangiales</taxon>
        <taxon>Streptosporangiaceae</taxon>
        <taxon>Nonomuraea</taxon>
    </lineage>
</organism>
<dbReference type="Gene3D" id="1.10.1660.10">
    <property type="match status" value="1"/>
</dbReference>
<dbReference type="PRINTS" id="PR00040">
    <property type="entry name" value="HTHMERR"/>
</dbReference>
<dbReference type="GO" id="GO:0003700">
    <property type="term" value="F:DNA-binding transcription factor activity"/>
    <property type="evidence" value="ECO:0007669"/>
    <property type="project" value="InterPro"/>
</dbReference>
<reference evidence="3 4" key="1">
    <citation type="submission" date="2016-10" db="EMBL/GenBank/DDBJ databases">
        <authorList>
            <person name="de Groot N.N."/>
        </authorList>
    </citation>
    <scope>NUCLEOTIDE SEQUENCE [LARGE SCALE GENOMIC DNA]</scope>
    <source>
        <strain evidence="3 4">DSM 43357</strain>
    </source>
</reference>
<evidence type="ECO:0000313" key="3">
    <source>
        <dbReference type="EMBL" id="SEK69048.1"/>
    </source>
</evidence>
<accession>A0A1H7J301</accession>
<protein>
    <submittedName>
        <fullName evidence="3">DNA-binding transcriptional regulator, MerR family</fullName>
    </submittedName>
</protein>
<dbReference type="SUPFAM" id="SSF46955">
    <property type="entry name" value="Putative DNA-binding domain"/>
    <property type="match status" value="1"/>
</dbReference>
<keyword evidence="4" id="KW-1185">Reference proteome</keyword>
<evidence type="ECO:0000256" key="1">
    <source>
        <dbReference type="ARBA" id="ARBA00023125"/>
    </source>
</evidence>
<dbReference type="InterPro" id="IPR000551">
    <property type="entry name" value="MerR-type_HTH_dom"/>
</dbReference>
<dbReference type="InterPro" id="IPR009061">
    <property type="entry name" value="DNA-bd_dom_put_sf"/>
</dbReference>
<proteinExistence type="predicted"/>
<feature type="domain" description="HTH merR-type" evidence="2">
    <location>
        <begin position="6"/>
        <end position="75"/>
    </location>
</feature>
<gene>
    <name evidence="3" type="ORF">SAMN05660976_01006</name>
</gene>
<dbReference type="Proteomes" id="UP000198953">
    <property type="component" value="Unassembled WGS sequence"/>
</dbReference>
<dbReference type="PROSITE" id="PS50937">
    <property type="entry name" value="HTH_MERR_2"/>
    <property type="match status" value="1"/>
</dbReference>
<dbReference type="EMBL" id="FOBF01000002">
    <property type="protein sequence ID" value="SEK69048.1"/>
    <property type="molecule type" value="Genomic_DNA"/>
</dbReference>
<dbReference type="AlphaFoldDB" id="A0A1H7J301"/>
<evidence type="ECO:0000313" key="4">
    <source>
        <dbReference type="Proteomes" id="UP000198953"/>
    </source>
</evidence>
<dbReference type="CDD" id="cd00592">
    <property type="entry name" value="HTH_MerR-like"/>
    <property type="match status" value="1"/>
</dbReference>
<dbReference type="Pfam" id="PF13411">
    <property type="entry name" value="MerR_1"/>
    <property type="match status" value="1"/>
</dbReference>
<dbReference type="InterPro" id="IPR047057">
    <property type="entry name" value="MerR_fam"/>
</dbReference>
<name>A0A1H7J301_9ACTN</name>
<dbReference type="STRING" id="46177.SAMN05660976_01006"/>
<dbReference type="PANTHER" id="PTHR30204:SF93">
    <property type="entry name" value="HTH MERR-TYPE DOMAIN-CONTAINING PROTEIN"/>
    <property type="match status" value="1"/>
</dbReference>
<keyword evidence="1 3" id="KW-0238">DNA-binding</keyword>
<sequence>MDGETLHPIGELARRTGLTVKTIRFYSDRGLVPPAGRSAAGHRLYGPDAVARLRLVRTLRALGLDLPTIGRVVRREATLPEVAAAHAAALEVRIRTLRSRQAVLAMAARRGSTPEEMDLMHELAELSEDARHRLVAGFLDAALGGLDLALDGVGRSLTPCLPDDPAPEQVEAWVELAGLLQDDDFRAALRRTAERFTQERRASGGGPPRRHLAATARDVLAPVLAAGTAPGSPEAGPVVAELIARYAAAFGRPDGPGLEDELLDWVETVNDPRRERYLRLLAVVNGWTPPDTDPAPALTWLTRALRRGGRPDSIHEAMLPPSLA</sequence>
<dbReference type="RefSeq" id="WP_091098605.1">
    <property type="nucleotide sequence ID" value="NZ_FOBF01000002.1"/>
</dbReference>
<dbReference type="OrthoDB" id="9809391at2"/>
<evidence type="ECO:0000259" key="2">
    <source>
        <dbReference type="PROSITE" id="PS50937"/>
    </source>
</evidence>
<dbReference type="SMART" id="SM00422">
    <property type="entry name" value="HTH_MERR"/>
    <property type="match status" value="1"/>
</dbReference>
<dbReference type="PANTHER" id="PTHR30204">
    <property type="entry name" value="REDOX-CYCLING DRUG-SENSING TRANSCRIPTIONAL ACTIVATOR SOXR"/>
    <property type="match status" value="1"/>
</dbReference>